<feature type="transmembrane region" description="Helical" evidence="8">
    <location>
        <begin position="241"/>
        <end position="263"/>
    </location>
</feature>
<feature type="transmembrane region" description="Helical" evidence="8">
    <location>
        <begin position="106"/>
        <end position="123"/>
    </location>
</feature>
<feature type="transmembrane region" description="Helical" evidence="8">
    <location>
        <begin position="181"/>
        <end position="200"/>
    </location>
</feature>
<feature type="transmembrane region" description="Helical" evidence="8">
    <location>
        <begin position="153"/>
        <end position="169"/>
    </location>
</feature>
<gene>
    <name evidence="10" type="primary">rarD</name>
    <name evidence="10" type="ORF">AAF454_03525</name>
</gene>
<dbReference type="RefSeq" id="WP_087680406.1">
    <property type="nucleotide sequence ID" value="NZ_JAWVOH010000002.1"/>
</dbReference>
<feature type="domain" description="EamA" evidence="9">
    <location>
        <begin position="6"/>
        <end position="146"/>
    </location>
</feature>
<evidence type="ECO:0000259" key="9">
    <source>
        <dbReference type="Pfam" id="PF00892"/>
    </source>
</evidence>
<evidence type="ECO:0000256" key="8">
    <source>
        <dbReference type="SAM" id="Phobius"/>
    </source>
</evidence>
<comment type="caution">
    <text evidence="10">The sequence shown here is derived from an EMBL/GenBank/DDBJ whole genome shotgun (WGS) entry which is preliminary data.</text>
</comment>
<keyword evidence="5 8" id="KW-0812">Transmembrane</keyword>
<feature type="transmembrane region" description="Helical" evidence="8">
    <location>
        <begin position="130"/>
        <end position="147"/>
    </location>
</feature>
<feature type="transmembrane region" description="Helical" evidence="8">
    <location>
        <begin position="269"/>
        <end position="290"/>
    </location>
</feature>
<dbReference type="PANTHER" id="PTHR22911:SF137">
    <property type="entry name" value="SOLUTE CARRIER FAMILY 35 MEMBER G2-RELATED"/>
    <property type="match status" value="1"/>
</dbReference>
<dbReference type="SUPFAM" id="SSF103481">
    <property type="entry name" value="Multidrug resistance efflux transporter EmrE"/>
    <property type="match status" value="2"/>
</dbReference>
<proteinExistence type="inferred from homology"/>
<evidence type="ECO:0000256" key="1">
    <source>
        <dbReference type="ARBA" id="ARBA00004651"/>
    </source>
</evidence>
<dbReference type="Proteomes" id="UP001398420">
    <property type="component" value="Unassembled WGS sequence"/>
</dbReference>
<dbReference type="Pfam" id="PF00892">
    <property type="entry name" value="EamA"/>
    <property type="match status" value="2"/>
</dbReference>
<evidence type="ECO:0000256" key="3">
    <source>
        <dbReference type="ARBA" id="ARBA00022448"/>
    </source>
</evidence>
<reference evidence="10 11" key="1">
    <citation type="submission" date="2024-04" db="EMBL/GenBank/DDBJ databases">
        <authorList>
            <person name="Wu Y.S."/>
            <person name="Zhang L."/>
        </authorList>
    </citation>
    <scope>NUCLEOTIDE SEQUENCE [LARGE SCALE GENOMIC DNA]</scope>
    <source>
        <strain evidence="10 11">KG-01</strain>
    </source>
</reference>
<evidence type="ECO:0000256" key="7">
    <source>
        <dbReference type="ARBA" id="ARBA00023136"/>
    </source>
</evidence>
<dbReference type="EMBL" id="JBCEWA010000002">
    <property type="protein sequence ID" value="MEL5987496.1"/>
    <property type="molecule type" value="Genomic_DNA"/>
</dbReference>
<keyword evidence="3" id="KW-0813">Transport</keyword>
<dbReference type="PANTHER" id="PTHR22911">
    <property type="entry name" value="ACYL-MALONYL CONDENSING ENZYME-RELATED"/>
    <property type="match status" value="1"/>
</dbReference>
<accession>A0ABU9LIN9</accession>
<comment type="similarity">
    <text evidence="2">Belongs to the EamA transporter family.</text>
</comment>
<keyword evidence="4" id="KW-1003">Cell membrane</keyword>
<evidence type="ECO:0000256" key="6">
    <source>
        <dbReference type="ARBA" id="ARBA00022989"/>
    </source>
</evidence>
<feature type="transmembrane region" description="Helical" evidence="8">
    <location>
        <begin position="7"/>
        <end position="25"/>
    </location>
</feature>
<evidence type="ECO:0000256" key="2">
    <source>
        <dbReference type="ARBA" id="ARBA00007362"/>
    </source>
</evidence>
<evidence type="ECO:0000256" key="4">
    <source>
        <dbReference type="ARBA" id="ARBA00022475"/>
    </source>
</evidence>
<feature type="domain" description="EamA" evidence="9">
    <location>
        <begin position="154"/>
        <end position="286"/>
    </location>
</feature>
<keyword evidence="6 8" id="KW-1133">Transmembrane helix</keyword>
<feature type="transmembrane region" description="Helical" evidence="8">
    <location>
        <begin position="212"/>
        <end position="234"/>
    </location>
</feature>
<keyword evidence="7 8" id="KW-0472">Membrane</keyword>
<dbReference type="InterPro" id="IPR000620">
    <property type="entry name" value="EamA_dom"/>
</dbReference>
<evidence type="ECO:0000313" key="11">
    <source>
        <dbReference type="Proteomes" id="UP001398420"/>
    </source>
</evidence>
<evidence type="ECO:0000313" key="10">
    <source>
        <dbReference type="EMBL" id="MEL5987496.1"/>
    </source>
</evidence>
<dbReference type="InterPro" id="IPR004626">
    <property type="entry name" value="RarD"/>
</dbReference>
<feature type="transmembrane region" description="Helical" evidence="8">
    <location>
        <begin position="75"/>
        <end position="94"/>
    </location>
</feature>
<keyword evidence="11" id="KW-1185">Reference proteome</keyword>
<organism evidence="10 11">
    <name type="scientific">Kurthia gibsonii</name>
    <dbReference type="NCBI Taxonomy" id="33946"/>
    <lineage>
        <taxon>Bacteria</taxon>
        <taxon>Bacillati</taxon>
        <taxon>Bacillota</taxon>
        <taxon>Bacilli</taxon>
        <taxon>Bacillales</taxon>
        <taxon>Caryophanaceae</taxon>
        <taxon>Kurthia</taxon>
    </lineage>
</organism>
<feature type="transmembrane region" description="Helical" evidence="8">
    <location>
        <begin position="37"/>
        <end position="55"/>
    </location>
</feature>
<comment type="subcellular location">
    <subcellularLocation>
        <location evidence="1">Cell membrane</location>
        <topology evidence="1">Multi-pass membrane protein</topology>
    </subcellularLocation>
</comment>
<name>A0ABU9LIN9_9BACL</name>
<sequence length="300" mass="33591">MDSTKKGILSATFAYIIWGLVPIYWKQLDMVSSNEIITSRIIWSFILTLIFVVAIRQGKDLLQDVQTLWQHQKSFWSLVAASYLISANWYIFIWAVNHNHIVETSMGYYINPLVSVLLGVIFLKERLSKAQVLACIIAFAGVAVLIISNGKFPFVALGLAFSFGIYGLLKKQIKLDATRGLVIETLFILPLAVGYYIYLIAKGESAMFHLDWVTTLLLIGTGVITAIPLILFAVGAQNIPLYLVGFFQYIAPTMTLLIGTFIYHEKFGLHDFIAFGCIWLAIIVFSYATIVEAKKSKNLA</sequence>
<dbReference type="NCBIfam" id="TIGR00688">
    <property type="entry name" value="rarD"/>
    <property type="match status" value="1"/>
</dbReference>
<protein>
    <submittedName>
        <fullName evidence="10">EamA family transporter RarD</fullName>
    </submittedName>
</protein>
<evidence type="ECO:0000256" key="5">
    <source>
        <dbReference type="ARBA" id="ARBA00022692"/>
    </source>
</evidence>
<dbReference type="InterPro" id="IPR037185">
    <property type="entry name" value="EmrE-like"/>
</dbReference>